<dbReference type="EMBL" id="QKWP01002257">
    <property type="protein sequence ID" value="RIB04091.1"/>
    <property type="molecule type" value="Genomic_DNA"/>
</dbReference>
<organism evidence="1 2">
    <name type="scientific">Gigaspora rosea</name>
    <dbReference type="NCBI Taxonomy" id="44941"/>
    <lineage>
        <taxon>Eukaryota</taxon>
        <taxon>Fungi</taxon>
        <taxon>Fungi incertae sedis</taxon>
        <taxon>Mucoromycota</taxon>
        <taxon>Glomeromycotina</taxon>
        <taxon>Glomeromycetes</taxon>
        <taxon>Diversisporales</taxon>
        <taxon>Gigasporaceae</taxon>
        <taxon>Gigaspora</taxon>
    </lineage>
</organism>
<gene>
    <name evidence="1" type="ORF">C2G38_711888</name>
</gene>
<protein>
    <submittedName>
        <fullName evidence="1">Uncharacterized protein</fullName>
    </submittedName>
</protein>
<keyword evidence="2" id="KW-1185">Reference proteome</keyword>
<name>A0A397U349_9GLOM</name>
<dbReference type="AlphaFoldDB" id="A0A397U349"/>
<reference evidence="1 2" key="1">
    <citation type="submission" date="2018-06" db="EMBL/GenBank/DDBJ databases">
        <title>Comparative genomics reveals the genomic features of Rhizophagus irregularis, R. cerebriforme, R. diaphanum and Gigaspora rosea, and their symbiotic lifestyle signature.</title>
        <authorList>
            <person name="Morin E."/>
            <person name="San Clemente H."/>
            <person name="Chen E.C.H."/>
            <person name="De La Providencia I."/>
            <person name="Hainaut M."/>
            <person name="Kuo A."/>
            <person name="Kohler A."/>
            <person name="Murat C."/>
            <person name="Tang N."/>
            <person name="Roy S."/>
            <person name="Loubradou J."/>
            <person name="Henrissat B."/>
            <person name="Grigoriev I.V."/>
            <person name="Corradi N."/>
            <person name="Roux C."/>
            <person name="Martin F.M."/>
        </authorList>
    </citation>
    <scope>NUCLEOTIDE SEQUENCE [LARGE SCALE GENOMIC DNA]</scope>
    <source>
        <strain evidence="1 2">DAOM 194757</strain>
    </source>
</reference>
<comment type="caution">
    <text evidence="1">The sequence shown here is derived from an EMBL/GenBank/DDBJ whole genome shotgun (WGS) entry which is preliminary data.</text>
</comment>
<accession>A0A397U349</accession>
<dbReference type="STRING" id="44941.A0A397U349"/>
<dbReference type="OrthoDB" id="2422840at2759"/>
<evidence type="ECO:0000313" key="1">
    <source>
        <dbReference type="EMBL" id="RIB04091.1"/>
    </source>
</evidence>
<sequence>MSFLKENDVRNDNDFIVSVKEFKFEDHYIEEPLISLKANKNVQDLPTKIFEVVPLIINNIDINIRNDQLVPEETGVKAPLEMLNEWEGIDESTFDIEEIPDNDCVEFEIPIDSFWSSREALQLGVYIYFLPMYFTHSHKMCMMTKVYLASHCLINGRACNDTYKIRSFEDRS</sequence>
<proteinExistence type="predicted"/>
<evidence type="ECO:0000313" key="2">
    <source>
        <dbReference type="Proteomes" id="UP000266673"/>
    </source>
</evidence>
<dbReference type="Proteomes" id="UP000266673">
    <property type="component" value="Unassembled WGS sequence"/>
</dbReference>